<protein>
    <submittedName>
        <fullName evidence="9">Folliculin-interacting protein 2</fullName>
    </submittedName>
</protein>
<keyword evidence="4" id="KW-0963">Cytoplasm</keyword>
<name>A0AAD9PSH2_ACRCE</name>
<comment type="subcellular location">
    <subcellularLocation>
        <location evidence="1">Cytoplasm</location>
    </subcellularLocation>
    <subcellularLocation>
        <location evidence="2">Lysosome membrane</location>
    </subcellularLocation>
</comment>
<keyword evidence="10" id="KW-1185">Reference proteome</keyword>
<organism evidence="9 10">
    <name type="scientific">Acropora cervicornis</name>
    <name type="common">Staghorn coral</name>
    <dbReference type="NCBI Taxonomy" id="6130"/>
    <lineage>
        <taxon>Eukaryota</taxon>
        <taxon>Metazoa</taxon>
        <taxon>Cnidaria</taxon>
        <taxon>Anthozoa</taxon>
        <taxon>Hexacorallia</taxon>
        <taxon>Scleractinia</taxon>
        <taxon>Astrocoeniina</taxon>
        <taxon>Acroporidae</taxon>
        <taxon>Acropora</taxon>
    </lineage>
</organism>
<dbReference type="Pfam" id="PF14636">
    <property type="entry name" value="FNIP_N"/>
    <property type="match status" value="2"/>
</dbReference>
<proteinExistence type="inferred from homology"/>
<dbReference type="GO" id="GO:0005765">
    <property type="term" value="C:lysosomal membrane"/>
    <property type="evidence" value="ECO:0007669"/>
    <property type="project" value="UniProtKB-SubCell"/>
</dbReference>
<accession>A0AAD9PSH2</accession>
<dbReference type="Proteomes" id="UP001249851">
    <property type="component" value="Unassembled WGS sequence"/>
</dbReference>
<feature type="region of interest" description="Disordered" evidence="7">
    <location>
        <begin position="1"/>
        <end position="36"/>
    </location>
</feature>
<evidence type="ECO:0000256" key="2">
    <source>
        <dbReference type="ARBA" id="ARBA00004656"/>
    </source>
</evidence>
<dbReference type="AlphaFoldDB" id="A0AAD9PSH2"/>
<dbReference type="PANTHER" id="PTHR21634:SF9">
    <property type="entry name" value="RE13835P"/>
    <property type="match status" value="1"/>
</dbReference>
<keyword evidence="6" id="KW-0458">Lysosome</keyword>
<reference evidence="9" key="1">
    <citation type="journal article" date="2023" name="G3 (Bethesda)">
        <title>Whole genome assembly and annotation of the endangered Caribbean coral Acropora cervicornis.</title>
        <authorList>
            <person name="Selwyn J.D."/>
            <person name="Vollmer S.V."/>
        </authorList>
    </citation>
    <scope>NUCLEOTIDE SEQUENCE</scope>
    <source>
        <strain evidence="9">K2</strain>
    </source>
</reference>
<dbReference type="PANTHER" id="PTHR21634">
    <property type="entry name" value="RE13835P"/>
    <property type="match status" value="1"/>
</dbReference>
<comment type="caution">
    <text evidence="9">The sequence shown here is derived from an EMBL/GenBank/DDBJ whole genome shotgun (WGS) entry which is preliminary data.</text>
</comment>
<dbReference type="GO" id="GO:0051087">
    <property type="term" value="F:protein-folding chaperone binding"/>
    <property type="evidence" value="ECO:0007669"/>
    <property type="project" value="TreeGrafter"/>
</dbReference>
<dbReference type="PRINTS" id="PR02073">
    <property type="entry name" value="FOLLICULNIP1"/>
</dbReference>
<evidence type="ECO:0000256" key="6">
    <source>
        <dbReference type="ARBA" id="ARBA00023228"/>
    </source>
</evidence>
<dbReference type="Pfam" id="PF14637">
    <property type="entry name" value="FNIP_M"/>
    <property type="match status" value="1"/>
</dbReference>
<feature type="region of interest" description="Disordered" evidence="7">
    <location>
        <begin position="781"/>
        <end position="805"/>
    </location>
</feature>
<dbReference type="InterPro" id="IPR028086">
    <property type="entry name" value="FNIP_C_dom"/>
</dbReference>
<feature type="region of interest" description="Disordered" evidence="7">
    <location>
        <begin position="69"/>
        <end position="112"/>
    </location>
</feature>
<feature type="compositionally biased region" description="Basic and acidic residues" evidence="7">
    <location>
        <begin position="69"/>
        <end position="85"/>
    </location>
</feature>
<evidence type="ECO:0000256" key="5">
    <source>
        <dbReference type="ARBA" id="ARBA00023136"/>
    </source>
</evidence>
<dbReference type="InterPro" id="IPR026156">
    <property type="entry name" value="FNIP_fam"/>
</dbReference>
<evidence type="ECO:0000256" key="3">
    <source>
        <dbReference type="ARBA" id="ARBA00007541"/>
    </source>
</evidence>
<evidence type="ECO:0000313" key="9">
    <source>
        <dbReference type="EMBL" id="KAK2548235.1"/>
    </source>
</evidence>
<evidence type="ECO:0000256" key="7">
    <source>
        <dbReference type="SAM" id="MobiDB-lite"/>
    </source>
</evidence>
<evidence type="ECO:0000313" key="10">
    <source>
        <dbReference type="Proteomes" id="UP001249851"/>
    </source>
</evidence>
<dbReference type="Pfam" id="PF14638">
    <property type="entry name" value="FNIP_C"/>
    <property type="match status" value="1"/>
</dbReference>
<sequence length="1026" mass="114179">MLSKIFSFGNRKTGKRHADAEETGPNDIHSTKRPFPQLEQDEIRVLVFRDCDRKGKTLLFDSKAVKNEKSQDMCHHKGSDSEQKRLSGGAKTDPKLATKSQAETPKLPHARPSQDATMLGEMIFGSVAMTYKGQTVKVHEIRTPHQLLLTNVFAIKPRIVMPNCCDSNDYLSTSSQTDSLLDDSSRIDPECGSLSSQTSFSKEETGLSGISSKPVDVPGSSPILLIDADGDSGLTASVDSNCLDENLQSVWTSLSSSCGSYHRRLHRSRNTSIDRSFGKSKSEELSGDVSPVLRRRPKLGIGIILSLGDNEEKSRALQGFFFAHFPLFESHVKRLRLAVENACFMKTKSFTSQVIEAVNAFKNNIQNLLAAPRLKEPVWLNMMNQSSHRSQLCEKFMVQVIDCLQLANTKETNFFMASVLSAVLQQHLTWVSTVMPAGTAPCRAFLDKHSSKTLDLLAQSHPYNPLWAQLGDLYGAVGFPLRVTKTVVIGKDAKMVEQIVNALSYFIRCTEVVEHVQQREQLKKDTLEESVSYGEEESTCLHNGNASQTGGEDSTKISCLTINEMEFCTHCKQRCSAKCKLKENQDKGCIEDAILKQFLVDGMQQCSKCGIAKTGVLGKICEEKILLSKCTCNGISSSGFQKELKHFIKDSNHCNQSFRSYCCQNLRDCNVVLNKESLCEHICEVQDEHCENQDSKETPCIGCLTKRLASENCNSEHQNSANECLRLLKSAQDKEVLEKSNSDMDCRLCDRDSCFSDKQEPGFVRSSVLTKRPILQETIASHGRSGSADSGIHQSPLNSPNAQQPQMFPMVAKPSEESLQTLQELSLPDVLDVNSSNDSYSDSDEWRMFNNFGRSLFAGVCDSYMPDFVLQGVPDNDFYDSLSTDLKLALQHSVVDEPVSEAVCILANIDKWTCKLVSVKKNRKNSSSDPVKVHMVETSSLVFSMLSSLRGLWDLKMSAEFCLMHLEDKLKEIYLKSLVLSEILKDRRKPLLKFELAKMLSVEESDIPLLLSVASTHTPHNVSLGS</sequence>
<dbReference type="InterPro" id="IPR037545">
    <property type="entry name" value="DENN_FNIP1/2"/>
</dbReference>
<dbReference type="EMBL" id="JARQWQ010000152">
    <property type="protein sequence ID" value="KAK2548235.1"/>
    <property type="molecule type" value="Genomic_DNA"/>
</dbReference>
<evidence type="ECO:0000256" key="4">
    <source>
        <dbReference type="ARBA" id="ARBA00022490"/>
    </source>
</evidence>
<dbReference type="PROSITE" id="PS51836">
    <property type="entry name" value="DENN_FNIP12"/>
    <property type="match status" value="1"/>
</dbReference>
<feature type="region of interest" description="Disordered" evidence="7">
    <location>
        <begin position="176"/>
        <end position="214"/>
    </location>
</feature>
<evidence type="ECO:0000256" key="1">
    <source>
        <dbReference type="ARBA" id="ARBA00004496"/>
    </source>
</evidence>
<dbReference type="InterPro" id="IPR028085">
    <property type="entry name" value="FNIP_mid_dom"/>
</dbReference>
<gene>
    <name evidence="9" type="ORF">P5673_031640</name>
</gene>
<feature type="domain" description="UDENN FNIP1/2-type" evidence="8">
    <location>
        <begin position="38"/>
        <end position="1017"/>
    </location>
</feature>
<comment type="similarity">
    <text evidence="3">Belongs to the FNIP family.</text>
</comment>
<keyword evidence="5" id="KW-0472">Membrane</keyword>
<evidence type="ECO:0000259" key="8">
    <source>
        <dbReference type="PROSITE" id="PS51836"/>
    </source>
</evidence>
<dbReference type="InterPro" id="IPR028084">
    <property type="entry name" value="FNIP_N_dom"/>
</dbReference>
<feature type="compositionally biased region" description="Polar residues" evidence="7">
    <location>
        <begin position="792"/>
        <end position="805"/>
    </location>
</feature>
<dbReference type="GO" id="GO:0042030">
    <property type="term" value="F:ATPase inhibitor activity"/>
    <property type="evidence" value="ECO:0007669"/>
    <property type="project" value="TreeGrafter"/>
</dbReference>
<reference evidence="9" key="2">
    <citation type="journal article" date="2023" name="Science">
        <title>Genomic signatures of disease resistance in endangered staghorn corals.</title>
        <authorList>
            <person name="Vollmer S.V."/>
            <person name="Selwyn J.D."/>
            <person name="Despard B.A."/>
            <person name="Roesel C.L."/>
        </authorList>
    </citation>
    <scope>NUCLEOTIDE SEQUENCE</scope>
    <source>
        <strain evidence="9">K2</strain>
    </source>
</reference>